<dbReference type="CDD" id="cd22157">
    <property type="entry name" value="F-box_AtFBW1-like"/>
    <property type="match status" value="2"/>
</dbReference>
<accession>A0A9J5YSR0</accession>
<comment type="caution">
    <text evidence="2">The sequence shown here is derived from an EMBL/GenBank/DDBJ whole genome shotgun (WGS) entry which is preliminary data.</text>
</comment>
<dbReference type="EMBL" id="JACXVP010000005">
    <property type="protein sequence ID" value="KAG5603803.1"/>
    <property type="molecule type" value="Genomic_DNA"/>
</dbReference>
<proteinExistence type="predicted"/>
<dbReference type="Proteomes" id="UP000824120">
    <property type="component" value="Chromosome 5"/>
</dbReference>
<dbReference type="Pfam" id="PF07734">
    <property type="entry name" value="FBA_1"/>
    <property type="match status" value="2"/>
</dbReference>
<reference evidence="2 3" key="1">
    <citation type="submission" date="2020-09" db="EMBL/GenBank/DDBJ databases">
        <title>De no assembly of potato wild relative species, Solanum commersonii.</title>
        <authorList>
            <person name="Cho K."/>
        </authorList>
    </citation>
    <scope>NUCLEOTIDE SEQUENCE [LARGE SCALE GENOMIC DNA]</scope>
    <source>
        <strain evidence="2">LZ3.2</strain>
        <tissue evidence="2">Leaf</tissue>
    </source>
</reference>
<keyword evidence="3" id="KW-1185">Reference proteome</keyword>
<gene>
    <name evidence="2" type="ORF">H5410_025295</name>
</gene>
<dbReference type="InterPro" id="IPR050796">
    <property type="entry name" value="SCF_F-box_component"/>
</dbReference>
<evidence type="ECO:0000313" key="2">
    <source>
        <dbReference type="EMBL" id="KAG5603803.1"/>
    </source>
</evidence>
<sequence length="717" mass="82349">MATRRAFSEESSREILLNLPVKSLLRFKCVCKNWGSLINSPSFTIDHLNLSKKKKPSQHLIYDYGAAGDAPTVTLVSDKGIDEQNFQRLGDNITNLLGSIDGVFLLERQIGNDILCALWNPANREVRHLPAAAISFESFAVGRHLVFGLEPMTKDYKVLYYNQIEEYATIYSCSRDSWKIFEHNTDVHENSMMCQENFYNTADYLNGSYYWLLKEKNNKCRILSFDFGNEVFVKMEGPPPGNEDYSWSADLMLLGDSVGILNFVEGFVHDVWVMIQPGVWNKLVTIHLTAHTKSFYDNSFILVTKSSRLVSYNVRTNKTRLFEYRHPGLKSNSKRDGCGVYYYKESLVTIKRQGNKSSREILLNLPVKSLLRFKCVCKNWGSLINSPSFTIDHLNLSKKKKPPQHLIYDYGAAGDAPTVTLVSDKGIDEQNFQRLGDNITNLLGSIDGMFLLERQIGNDILCALWNPANREVRHLPAAAISFESFAVGRHLVFGLEPMTKDYKVLYYNQIEEYATIYSCSRDSWKIFEHNTDVHENSMMCQENFYNTADYLNGSYYWLLKEKNNKCRILSFDFGNEVFVKMEGPPPGNEDYSWSADLMLLGDSVGILNFVEGFVHDVWVMIQPGVWNKLVTIHLTAHTKSFYDNSFILVTKSSRLVSYNVRTNKTRLFEYRHPGLKSNPKRDGCGVYYYKENLVTIKRQGNSELHLSRCLTKMVNKY</sequence>
<dbReference type="AlphaFoldDB" id="A0A9J5YSR0"/>
<feature type="domain" description="F-box" evidence="1">
    <location>
        <begin position="355"/>
        <end position="393"/>
    </location>
</feature>
<name>A0A9J5YSR0_SOLCO</name>
<dbReference type="SMART" id="SM00256">
    <property type="entry name" value="FBOX"/>
    <property type="match status" value="2"/>
</dbReference>
<dbReference type="NCBIfam" id="TIGR01640">
    <property type="entry name" value="F_box_assoc_1"/>
    <property type="match status" value="2"/>
</dbReference>
<dbReference type="PANTHER" id="PTHR31672">
    <property type="entry name" value="BNACNNG10540D PROTEIN"/>
    <property type="match status" value="1"/>
</dbReference>
<dbReference type="SUPFAM" id="SSF81383">
    <property type="entry name" value="F-box domain"/>
    <property type="match status" value="2"/>
</dbReference>
<protein>
    <recommendedName>
        <fullName evidence="1">F-box domain-containing protein</fullName>
    </recommendedName>
</protein>
<organism evidence="2 3">
    <name type="scientific">Solanum commersonii</name>
    <name type="common">Commerson's wild potato</name>
    <name type="synonym">Commerson's nightshade</name>
    <dbReference type="NCBI Taxonomy" id="4109"/>
    <lineage>
        <taxon>Eukaryota</taxon>
        <taxon>Viridiplantae</taxon>
        <taxon>Streptophyta</taxon>
        <taxon>Embryophyta</taxon>
        <taxon>Tracheophyta</taxon>
        <taxon>Spermatophyta</taxon>
        <taxon>Magnoliopsida</taxon>
        <taxon>eudicotyledons</taxon>
        <taxon>Gunneridae</taxon>
        <taxon>Pentapetalae</taxon>
        <taxon>asterids</taxon>
        <taxon>lamiids</taxon>
        <taxon>Solanales</taxon>
        <taxon>Solanaceae</taxon>
        <taxon>Solanoideae</taxon>
        <taxon>Solaneae</taxon>
        <taxon>Solanum</taxon>
    </lineage>
</organism>
<dbReference type="InterPro" id="IPR036047">
    <property type="entry name" value="F-box-like_dom_sf"/>
</dbReference>
<dbReference type="Gene3D" id="1.20.1280.50">
    <property type="match status" value="2"/>
</dbReference>
<dbReference type="InterPro" id="IPR006527">
    <property type="entry name" value="F-box-assoc_dom_typ1"/>
</dbReference>
<dbReference type="PANTHER" id="PTHR31672:SF13">
    <property type="entry name" value="F-BOX PROTEIN CPR30-LIKE"/>
    <property type="match status" value="1"/>
</dbReference>
<evidence type="ECO:0000313" key="3">
    <source>
        <dbReference type="Proteomes" id="UP000824120"/>
    </source>
</evidence>
<evidence type="ECO:0000259" key="1">
    <source>
        <dbReference type="SMART" id="SM00256"/>
    </source>
</evidence>
<feature type="domain" description="F-box" evidence="1">
    <location>
        <begin position="7"/>
        <end position="47"/>
    </location>
</feature>
<dbReference type="OrthoDB" id="1304908at2759"/>
<dbReference type="InterPro" id="IPR001810">
    <property type="entry name" value="F-box_dom"/>
</dbReference>
<dbReference type="Pfam" id="PF00646">
    <property type="entry name" value="F-box"/>
    <property type="match status" value="2"/>
</dbReference>
<dbReference type="InterPro" id="IPR017451">
    <property type="entry name" value="F-box-assoc_interact_dom"/>
</dbReference>